<accession>A0AA48SFE8</accession>
<dbReference type="EMBL" id="BK063067">
    <property type="protein sequence ID" value="DBA11631.1"/>
    <property type="molecule type" value="Genomic_DNA"/>
</dbReference>
<sequence>MCKVLTNPMIDSDDNDDDYDVIDPLYNDGSMARVVELVNRITDASTYKDTMKILLDTVNIGRIIVWHWSTCILICKLRSMPRRVVIRTYFKNWWTMYNQRQYRLMLIILASDWNFTL</sequence>
<reference evidence="1" key="1">
    <citation type="journal article" date="2023" name="Front. Mar. Sci.">
        <title>Tracing the invertebrate herpesviruses in the global sequence datasets.</title>
        <authorList>
            <person name="Rosani U."/>
            <person name="Gaia M."/>
            <person name="Delmont T.O."/>
            <person name="Krupovic M."/>
        </authorList>
    </citation>
    <scope>NUCLEOTIDE SEQUENCE</scope>
    <source>
        <strain evidence="1">MalacoHV4/Med/2018 155</strain>
    </source>
</reference>
<reference evidence="1" key="2">
    <citation type="submission" date="2023-01" db="EMBL/GenBank/DDBJ databases">
        <authorList>
            <person name="Rosani U."/>
            <person name="Delmont T.O."/>
            <person name="Gaia M."/>
            <person name="Krupovic M."/>
        </authorList>
    </citation>
    <scope>NUCLEOTIDE SEQUENCE</scope>
    <source>
        <strain evidence="1">MalacoHV4/Med/2018 155</strain>
    </source>
</reference>
<evidence type="ECO:0000313" key="1">
    <source>
        <dbReference type="EMBL" id="DBA11631.1"/>
    </source>
</evidence>
<name>A0AA48SFE8_9VIRU</name>
<proteinExistence type="predicted"/>
<protein>
    <submittedName>
        <fullName evidence="1">ORF17</fullName>
    </submittedName>
</protein>
<organism evidence="1">
    <name type="scientific">Malaco herpesvirus 4</name>
    <dbReference type="NCBI Taxonomy" id="3031800"/>
    <lineage>
        <taxon>Viruses</taxon>
        <taxon>Duplodnaviria</taxon>
        <taxon>Heunggongvirae</taxon>
        <taxon>Peploviricota</taxon>
        <taxon>Herviviricetes</taxon>
        <taxon>Herpesvirales</taxon>
        <taxon>Malacoherpesviridae</taxon>
    </lineage>
</organism>